<reference evidence="2 3" key="2">
    <citation type="journal article" date="2015" name="PLoS Genet.">
        <title>Common Cell Shape Evolution of Two Nasopharyngeal Pathogens.</title>
        <authorList>
            <person name="Veyrier F.J."/>
            <person name="Biais N."/>
            <person name="Morales P."/>
            <person name="Belkacem N."/>
            <person name="Guilhen C."/>
            <person name="Ranjeva S."/>
            <person name="Sismeiro O."/>
            <person name="Pehau-Arnaudet G."/>
            <person name="Rocha E.P."/>
            <person name="Werts C."/>
            <person name="Taha M.K."/>
            <person name="Boneca I.G."/>
        </authorList>
    </citation>
    <scope>NUCLEOTIDE SEQUENCE [LARGE SCALE GENOMIC DNA]</scope>
    <source>
        <strain evidence="2 3">ATCC 29315</strain>
    </source>
</reference>
<reference evidence="3" key="1">
    <citation type="submission" date="2014-05" db="EMBL/GenBank/DDBJ databases">
        <title>Complete Genome sequence of Neisseria elongata subsp. glycolytica.</title>
        <authorList>
            <person name="Veyrier F.J."/>
            <person name="Taha M.-K."/>
        </authorList>
    </citation>
    <scope>NUCLEOTIDE SEQUENCE [LARGE SCALE GENOMIC DNA]</scope>
    <source>
        <strain evidence="3">ATCC 29315</strain>
    </source>
</reference>
<dbReference type="AlphaFoldDB" id="A0A0B5CIN0"/>
<dbReference type="HOGENOM" id="CLU_1813746_0_0_4"/>
<evidence type="ECO:0000313" key="3">
    <source>
        <dbReference type="Proteomes" id="UP000031392"/>
    </source>
</evidence>
<feature type="domain" description="Type IV methyl-directed restriction enzyme EcoKMcrB subunit DNA-binding" evidence="1">
    <location>
        <begin position="12"/>
        <end position="72"/>
    </location>
</feature>
<dbReference type="InterPro" id="IPR021961">
    <property type="entry name" value="McrB_DNA-bd"/>
</dbReference>
<proteinExistence type="predicted"/>
<evidence type="ECO:0000259" key="1">
    <source>
        <dbReference type="Pfam" id="PF12102"/>
    </source>
</evidence>
<dbReference type="Pfam" id="PF12102">
    <property type="entry name" value="MrcB_N"/>
    <property type="match status" value="1"/>
</dbReference>
<protein>
    <recommendedName>
        <fullName evidence="1">Type IV methyl-directed restriction enzyme EcoKMcrB subunit DNA-binding domain-containing protein</fullName>
    </recommendedName>
</protein>
<evidence type="ECO:0000313" key="2">
    <source>
        <dbReference type="EMBL" id="AJE18918.1"/>
    </source>
</evidence>
<accession>A0A0B5CIN0</accession>
<sequence length="142" mass="16304">MVCPFEFLSNKNEYSFTIDPIDLKTKNKRGLPEGYELGNICSKFYSIDKFSSISNKELLKDLECLKMMFTELRGLMSPINFKDFNNNILENVLIEDLEIRIIKKGLSLNKLGKKVSIPTGLSLSKTKSDPKIVKKDYVKELE</sequence>
<name>A0A0B5CIN0_NEIEG</name>
<gene>
    <name evidence="2" type="ORF">NELON_08445</name>
</gene>
<dbReference type="PATRIC" id="fig|546263.7.peg.1813"/>
<keyword evidence="3" id="KW-1185">Reference proteome</keyword>
<dbReference type="KEGG" id="nel:NELON_08445"/>
<dbReference type="EMBL" id="CP007726">
    <property type="protein sequence ID" value="AJE18918.1"/>
    <property type="molecule type" value="Genomic_DNA"/>
</dbReference>
<organism evidence="2 3">
    <name type="scientific">Neisseria elongata subsp. glycolytica ATCC 29315</name>
    <dbReference type="NCBI Taxonomy" id="546263"/>
    <lineage>
        <taxon>Bacteria</taxon>
        <taxon>Pseudomonadati</taxon>
        <taxon>Pseudomonadota</taxon>
        <taxon>Betaproteobacteria</taxon>
        <taxon>Neisseriales</taxon>
        <taxon>Neisseriaceae</taxon>
        <taxon>Neisseria</taxon>
    </lineage>
</organism>
<dbReference type="Proteomes" id="UP000031392">
    <property type="component" value="Chromosome"/>
</dbReference>
<dbReference type="RefSeq" id="WP_041961454.1">
    <property type="nucleotide sequence ID" value="NZ_CP007726.1"/>
</dbReference>